<gene>
    <name evidence="1" type="ORF">NITHO_5410002</name>
</gene>
<evidence type="ECO:0000313" key="1">
    <source>
        <dbReference type="EMBL" id="CCF85689.1"/>
    </source>
</evidence>
<dbReference type="RefSeq" id="WP_008480784.1">
    <property type="nucleotide sequence ID" value="NZ_CAGS01000492.1"/>
</dbReference>
<comment type="caution">
    <text evidence="1">The sequence shown here is derived from an EMBL/GenBank/DDBJ whole genome shotgun (WGS) entry which is preliminary data.</text>
</comment>
<accession>I4ELX6</accession>
<dbReference type="Proteomes" id="UP000004221">
    <property type="component" value="Unassembled WGS sequence"/>
</dbReference>
<evidence type="ECO:0000313" key="2">
    <source>
        <dbReference type="Proteomes" id="UP000004221"/>
    </source>
</evidence>
<organism evidence="1 2">
    <name type="scientific">Nitrolancea hollandica Lb</name>
    <dbReference type="NCBI Taxonomy" id="1129897"/>
    <lineage>
        <taxon>Bacteria</taxon>
        <taxon>Pseudomonadati</taxon>
        <taxon>Thermomicrobiota</taxon>
        <taxon>Thermomicrobia</taxon>
        <taxon>Sphaerobacterales</taxon>
        <taxon>Sphaerobacterineae</taxon>
        <taxon>Sphaerobacteraceae</taxon>
        <taxon>Nitrolancea</taxon>
    </lineage>
</organism>
<sequence>MLRRLALATTFGFLALLFAVLPASAGLVWCQGDPIVSLNGTRVQIIVAIPADDQPRVTGPIQVDIGTPASVNRKLISTDSGFNNHGEKVTFRDTKGGFAGSVFPVEVSVSIPVDASRSGGGSDIPVNLTIITKNADPLLVYGTAARTGARINVPSTS</sequence>
<keyword evidence="2" id="KW-1185">Reference proteome</keyword>
<protein>
    <submittedName>
        <fullName evidence="1">Uncharacterized protein</fullName>
    </submittedName>
</protein>
<name>I4ELX6_9BACT</name>
<dbReference type="EMBL" id="CAGS01000492">
    <property type="protein sequence ID" value="CCF85689.1"/>
    <property type="molecule type" value="Genomic_DNA"/>
</dbReference>
<dbReference type="AlphaFoldDB" id="I4ELX6"/>
<proteinExistence type="predicted"/>
<reference evidence="1 2" key="1">
    <citation type="journal article" date="2012" name="ISME J.">
        <title>Nitrification expanded: discovery, physiology and genomics of a nitrite-oxidizing bacterium from the phylum Chloroflexi.</title>
        <authorList>
            <person name="Sorokin D.Y."/>
            <person name="Lucker S."/>
            <person name="Vejmelkova D."/>
            <person name="Kostrikina N.A."/>
            <person name="Kleerebezem R."/>
            <person name="Rijpstra W.I."/>
            <person name="Damste J.S."/>
            <person name="Le Paslier D."/>
            <person name="Muyzer G."/>
            <person name="Wagner M."/>
            <person name="van Loosdrecht M.C."/>
            <person name="Daims H."/>
        </authorList>
    </citation>
    <scope>NUCLEOTIDE SEQUENCE [LARGE SCALE GENOMIC DNA]</scope>
    <source>
        <strain evidence="2">none</strain>
    </source>
</reference>